<dbReference type="InterPro" id="IPR001119">
    <property type="entry name" value="SLH_dom"/>
</dbReference>
<sequence length="744" mass="84224">MEKFKKLGMIVTSSVLSFGMFSSIADASTTVNGQPEKVRIQVAATDTVVTKEELIRKFREMFPNQFDFLANSDFQVSTAHIFPEDETVRYDLFFTKTINGKRIYGNVGFVGEELMIESFSYNPPNVTEALFPAKVSKEEAKKIAEDFMTKSLDGKDYQLETDTFNYYPQQILTEPIRYSFTFAGTKNKVSIADKRMEVSVLGNGEIVSFYKMSPQSGSATYDDVNQIKDEKEILTKVKENLAVDLNYQINYDYQTGDRKVELVYRPTAKLQGIEAATGKWMTSNGYATDFPGKTKIELITTNPLPVKQDGVTVEEAKKIAERFLAFDSEKIKLKIESIQEMENYNGQEIINVYYTYQYGNGSTGASLEINKHTGEVIQFYDVKNHLLTEIGENAKNELTITEKEALNQATTYLKKWVPSYLHNYAMPIEEPYFDERMGSYQFAFPRIMNGIVVMGEQIHVGISADGTLNSLSVNYQEMENWPSSDDIISEQEAITTFEEALSLKLTYMKHGENIKENHYDLLYLPVFNEEPFSYVNASTGEWNNLFSGKDSVNVSHPWAEEELNYLINAKVLDVKDVKSFDADAAISKGEALKVLMNSLTYFYYGGGYYYGQENTNQTFDNIDPKHPLYQEIERAVETGIIKSDTKTFDVDATITREELSVWMIRVMGLEQAAKDGSIFKLGFEDADKVQSANAGYVAMASSMGLIKPEQNQFNPDRDVTYAELAVSTIRLAHAIAESGRGLRY</sequence>
<dbReference type="Pfam" id="PF00395">
    <property type="entry name" value="SLH"/>
    <property type="match status" value="2"/>
</dbReference>
<evidence type="ECO:0000313" key="3">
    <source>
        <dbReference type="EMBL" id="GEN82704.1"/>
    </source>
</evidence>
<evidence type="ECO:0000259" key="2">
    <source>
        <dbReference type="PROSITE" id="PS51272"/>
    </source>
</evidence>
<dbReference type="RefSeq" id="WP_147055982.1">
    <property type="nucleotide sequence ID" value="NZ_BJYL01000012.1"/>
</dbReference>
<dbReference type="InterPro" id="IPR032599">
    <property type="entry name" value="YcdB/YcdC_rep_domain"/>
</dbReference>
<evidence type="ECO:0000313" key="4">
    <source>
        <dbReference type="Proteomes" id="UP000321901"/>
    </source>
</evidence>
<evidence type="ECO:0000256" key="1">
    <source>
        <dbReference type="SAM" id="SignalP"/>
    </source>
</evidence>
<proteinExistence type="predicted"/>
<accession>A0A511Z5I6</accession>
<gene>
    <name evidence="3" type="ORF">SLU01_10160</name>
</gene>
<feature type="signal peptide" evidence="1">
    <location>
        <begin position="1"/>
        <end position="27"/>
    </location>
</feature>
<reference evidence="3 4" key="1">
    <citation type="submission" date="2019-07" db="EMBL/GenBank/DDBJ databases">
        <title>Whole genome shotgun sequence of Sporosarcina luteola NBRC 105378.</title>
        <authorList>
            <person name="Hosoyama A."/>
            <person name="Uohara A."/>
            <person name="Ohji S."/>
            <person name="Ichikawa N."/>
        </authorList>
    </citation>
    <scope>NUCLEOTIDE SEQUENCE [LARGE SCALE GENOMIC DNA]</scope>
    <source>
        <strain evidence="3 4">NBRC 105378</strain>
    </source>
</reference>
<dbReference type="PROSITE" id="PS51272">
    <property type="entry name" value="SLH"/>
    <property type="match status" value="2"/>
</dbReference>
<dbReference type="Pfam" id="PF16244">
    <property type="entry name" value="DUF4901"/>
    <property type="match status" value="1"/>
</dbReference>
<dbReference type="OrthoDB" id="2953630at2"/>
<dbReference type="Proteomes" id="UP000321901">
    <property type="component" value="Unassembled WGS sequence"/>
</dbReference>
<feature type="domain" description="SLH" evidence="2">
    <location>
        <begin position="680"/>
        <end position="742"/>
    </location>
</feature>
<dbReference type="EMBL" id="BJYL01000012">
    <property type="protein sequence ID" value="GEN82704.1"/>
    <property type="molecule type" value="Genomic_DNA"/>
</dbReference>
<feature type="chain" id="PRO_5022118109" description="SLH domain-containing protein" evidence="1">
    <location>
        <begin position="28"/>
        <end position="744"/>
    </location>
</feature>
<name>A0A511Z5I6_9BACL</name>
<protein>
    <recommendedName>
        <fullName evidence="2">SLH domain-containing protein</fullName>
    </recommendedName>
</protein>
<dbReference type="AlphaFoldDB" id="A0A511Z5I6"/>
<comment type="caution">
    <text evidence="3">The sequence shown here is derived from an EMBL/GenBank/DDBJ whole genome shotgun (WGS) entry which is preliminary data.</text>
</comment>
<keyword evidence="1" id="KW-0732">Signal</keyword>
<feature type="domain" description="SLH" evidence="2">
    <location>
        <begin position="615"/>
        <end position="677"/>
    </location>
</feature>
<keyword evidence="4" id="KW-1185">Reference proteome</keyword>
<organism evidence="3 4">
    <name type="scientific">Sporosarcina luteola</name>
    <dbReference type="NCBI Taxonomy" id="582850"/>
    <lineage>
        <taxon>Bacteria</taxon>
        <taxon>Bacillati</taxon>
        <taxon>Bacillota</taxon>
        <taxon>Bacilli</taxon>
        <taxon>Bacillales</taxon>
        <taxon>Caryophanaceae</taxon>
        <taxon>Sporosarcina</taxon>
    </lineage>
</organism>